<name>A0A915IE99_ROMCU</name>
<evidence type="ECO:0000313" key="2">
    <source>
        <dbReference type="WBParaSite" id="nRc.2.0.1.t12128-RA"/>
    </source>
</evidence>
<organism evidence="1 2">
    <name type="scientific">Romanomermis culicivorax</name>
    <name type="common">Nematode worm</name>
    <dbReference type="NCBI Taxonomy" id="13658"/>
    <lineage>
        <taxon>Eukaryota</taxon>
        <taxon>Metazoa</taxon>
        <taxon>Ecdysozoa</taxon>
        <taxon>Nematoda</taxon>
        <taxon>Enoplea</taxon>
        <taxon>Dorylaimia</taxon>
        <taxon>Mermithida</taxon>
        <taxon>Mermithoidea</taxon>
        <taxon>Mermithidae</taxon>
        <taxon>Romanomermis</taxon>
    </lineage>
</organism>
<sequence length="89" mass="9979">MDSFVNLNPLAAAATQANMHDHHNSISLANVCEVQKFQLEVRDALEQLNIATTRMTNNVLTVQTIDQIIGTISDQLQAQQLQVHQKIRE</sequence>
<keyword evidence="1" id="KW-1185">Reference proteome</keyword>
<accession>A0A915IE99</accession>
<protein>
    <submittedName>
        <fullName evidence="2">Uncharacterized protein</fullName>
    </submittedName>
</protein>
<dbReference type="AlphaFoldDB" id="A0A915IE99"/>
<dbReference type="Proteomes" id="UP000887565">
    <property type="component" value="Unplaced"/>
</dbReference>
<reference evidence="2" key="1">
    <citation type="submission" date="2022-11" db="UniProtKB">
        <authorList>
            <consortium name="WormBaseParasite"/>
        </authorList>
    </citation>
    <scope>IDENTIFICATION</scope>
</reference>
<dbReference type="WBParaSite" id="nRc.2.0.1.t12128-RA">
    <property type="protein sequence ID" value="nRc.2.0.1.t12128-RA"/>
    <property type="gene ID" value="nRc.2.0.1.g12128"/>
</dbReference>
<proteinExistence type="predicted"/>
<evidence type="ECO:0000313" key="1">
    <source>
        <dbReference type="Proteomes" id="UP000887565"/>
    </source>
</evidence>